<dbReference type="EMBL" id="GGFL01015748">
    <property type="protein sequence ID" value="MBW79926.1"/>
    <property type="molecule type" value="Transcribed_RNA"/>
</dbReference>
<dbReference type="AlphaFoldDB" id="A0A2M4DQV1"/>
<sequence>MTVCRTGRAGLLTERKLVMRMLLIRARYAGVAGAQLPMVLMRCPQVRGGQLVERFALGRRRGCPCR</sequence>
<protein>
    <submittedName>
        <fullName evidence="1">Putative secreted protein</fullName>
    </submittedName>
</protein>
<reference evidence="1" key="1">
    <citation type="submission" date="2018-01" db="EMBL/GenBank/DDBJ databases">
        <title>An insight into the sialome of Amazonian anophelines.</title>
        <authorList>
            <person name="Ribeiro J.M."/>
            <person name="Scarpassa V."/>
            <person name="Calvo E."/>
        </authorList>
    </citation>
    <scope>NUCLEOTIDE SEQUENCE</scope>
</reference>
<accession>A0A2M4DQV1</accession>
<proteinExistence type="predicted"/>
<organism evidence="1">
    <name type="scientific">Anopheles darlingi</name>
    <name type="common">Mosquito</name>
    <dbReference type="NCBI Taxonomy" id="43151"/>
    <lineage>
        <taxon>Eukaryota</taxon>
        <taxon>Metazoa</taxon>
        <taxon>Ecdysozoa</taxon>
        <taxon>Arthropoda</taxon>
        <taxon>Hexapoda</taxon>
        <taxon>Insecta</taxon>
        <taxon>Pterygota</taxon>
        <taxon>Neoptera</taxon>
        <taxon>Endopterygota</taxon>
        <taxon>Diptera</taxon>
        <taxon>Nematocera</taxon>
        <taxon>Culicoidea</taxon>
        <taxon>Culicidae</taxon>
        <taxon>Anophelinae</taxon>
        <taxon>Anopheles</taxon>
    </lineage>
</organism>
<evidence type="ECO:0000313" key="1">
    <source>
        <dbReference type="EMBL" id="MBW79926.1"/>
    </source>
</evidence>
<name>A0A2M4DQV1_ANODA</name>